<evidence type="ECO:0000313" key="2">
    <source>
        <dbReference type="EMBL" id="KAF2269374.1"/>
    </source>
</evidence>
<evidence type="ECO:0000256" key="1">
    <source>
        <dbReference type="SAM" id="SignalP"/>
    </source>
</evidence>
<proteinExistence type="predicted"/>
<organism evidence="2 3">
    <name type="scientific">Lojkania enalia</name>
    <dbReference type="NCBI Taxonomy" id="147567"/>
    <lineage>
        <taxon>Eukaryota</taxon>
        <taxon>Fungi</taxon>
        <taxon>Dikarya</taxon>
        <taxon>Ascomycota</taxon>
        <taxon>Pezizomycotina</taxon>
        <taxon>Dothideomycetes</taxon>
        <taxon>Pleosporomycetidae</taxon>
        <taxon>Pleosporales</taxon>
        <taxon>Pleosporales incertae sedis</taxon>
        <taxon>Lojkania</taxon>
    </lineage>
</organism>
<gene>
    <name evidence="2" type="ORF">CC78DRAFT_529164</name>
</gene>
<accession>A0A9P4NA05</accession>
<feature type="signal peptide" evidence="1">
    <location>
        <begin position="1"/>
        <end position="19"/>
    </location>
</feature>
<name>A0A9P4NA05_9PLEO</name>
<protein>
    <submittedName>
        <fullName evidence="2">Uncharacterized protein</fullName>
    </submittedName>
</protein>
<evidence type="ECO:0000313" key="3">
    <source>
        <dbReference type="Proteomes" id="UP000800093"/>
    </source>
</evidence>
<sequence length="208" mass="23264">MRLATTIVALCDILYGVTAFVMPPVDILGLVPRDSTTDPCSLVDSPTVNASIRLSSWMECQVNGFFPYPENGAWDQVFAKTFSTNLLATFNDTHYNYDSWLKLYQSFNVTLGKNFAPFKHGIINTVAVPNPNGDRGGFVYMIGWEGGNHTIYKRDLYFTDAVFAVVKIEAGQRKIAEFRESSNIPNTAPMPDPNEWTCDFIDPYTPPP</sequence>
<dbReference type="OrthoDB" id="3927857at2759"/>
<comment type="caution">
    <text evidence="2">The sequence shown here is derived from an EMBL/GenBank/DDBJ whole genome shotgun (WGS) entry which is preliminary data.</text>
</comment>
<dbReference type="EMBL" id="ML986582">
    <property type="protein sequence ID" value="KAF2269374.1"/>
    <property type="molecule type" value="Genomic_DNA"/>
</dbReference>
<keyword evidence="3" id="KW-1185">Reference proteome</keyword>
<dbReference type="AlphaFoldDB" id="A0A9P4NA05"/>
<dbReference type="Proteomes" id="UP000800093">
    <property type="component" value="Unassembled WGS sequence"/>
</dbReference>
<feature type="chain" id="PRO_5040450599" evidence="1">
    <location>
        <begin position="20"/>
        <end position="208"/>
    </location>
</feature>
<reference evidence="3" key="1">
    <citation type="journal article" date="2020" name="Stud. Mycol.">
        <title>101 Dothideomycetes genomes: A test case for predicting lifestyles and emergence of pathogens.</title>
        <authorList>
            <person name="Haridas S."/>
            <person name="Albert R."/>
            <person name="Binder M."/>
            <person name="Bloem J."/>
            <person name="LaButti K."/>
            <person name="Salamov A."/>
            <person name="Andreopoulos B."/>
            <person name="Baker S."/>
            <person name="Barry K."/>
            <person name="Bills G."/>
            <person name="Bluhm B."/>
            <person name="Cannon C."/>
            <person name="Castanera R."/>
            <person name="Culley D."/>
            <person name="Daum C."/>
            <person name="Ezra D."/>
            <person name="Gonzalez J."/>
            <person name="Henrissat B."/>
            <person name="Kuo A."/>
            <person name="Liang C."/>
            <person name="Lipzen A."/>
            <person name="Lutzoni F."/>
            <person name="Magnuson J."/>
            <person name="Mondo S."/>
            <person name="Nolan M."/>
            <person name="Ohm R."/>
            <person name="Pangilinan J."/>
            <person name="Park H.-J."/>
            <person name="Ramirez L."/>
            <person name="Alfaro M."/>
            <person name="Sun H."/>
            <person name="Tritt A."/>
            <person name="Yoshinaga Y."/>
            <person name="Zwiers L.-H."/>
            <person name="Turgeon B."/>
            <person name="Goodwin S."/>
            <person name="Spatafora J."/>
            <person name="Crous P."/>
            <person name="Grigoriev I."/>
        </authorList>
    </citation>
    <scope>NUCLEOTIDE SEQUENCE [LARGE SCALE GENOMIC DNA]</scope>
    <source>
        <strain evidence="3">CBS 304.66</strain>
    </source>
</reference>
<keyword evidence="1" id="KW-0732">Signal</keyword>